<accession>X1EPD6</accession>
<evidence type="ECO:0000256" key="1">
    <source>
        <dbReference type="SAM" id="Phobius"/>
    </source>
</evidence>
<dbReference type="AlphaFoldDB" id="X1EPD6"/>
<organism evidence="2">
    <name type="scientific">marine sediment metagenome</name>
    <dbReference type="NCBI Taxonomy" id="412755"/>
    <lineage>
        <taxon>unclassified sequences</taxon>
        <taxon>metagenomes</taxon>
        <taxon>ecological metagenomes</taxon>
    </lineage>
</organism>
<protein>
    <submittedName>
        <fullName evidence="2">Uncharacterized protein</fullName>
    </submittedName>
</protein>
<feature type="transmembrane region" description="Helical" evidence="1">
    <location>
        <begin position="20"/>
        <end position="44"/>
    </location>
</feature>
<sequence>MKEDYILNKDIVEDPAEISIIGIIVGIISTVGGLGAATVTIVLLRKRKRLKVN</sequence>
<gene>
    <name evidence="2" type="ORF">S03H2_04761</name>
</gene>
<keyword evidence="1" id="KW-0472">Membrane</keyword>
<reference evidence="2" key="1">
    <citation type="journal article" date="2014" name="Front. Microbiol.">
        <title>High frequency of phylogenetically diverse reductive dehalogenase-homologous genes in deep subseafloor sedimentary metagenomes.</title>
        <authorList>
            <person name="Kawai M."/>
            <person name="Futagami T."/>
            <person name="Toyoda A."/>
            <person name="Takaki Y."/>
            <person name="Nishi S."/>
            <person name="Hori S."/>
            <person name="Arai W."/>
            <person name="Tsubouchi T."/>
            <person name="Morono Y."/>
            <person name="Uchiyama I."/>
            <person name="Ito T."/>
            <person name="Fujiyama A."/>
            <person name="Inagaki F."/>
            <person name="Takami H."/>
        </authorList>
    </citation>
    <scope>NUCLEOTIDE SEQUENCE</scope>
    <source>
        <strain evidence="2">Expedition CK06-06</strain>
    </source>
</reference>
<name>X1EPD6_9ZZZZ</name>
<keyword evidence="1" id="KW-1133">Transmembrane helix</keyword>
<comment type="caution">
    <text evidence="2">The sequence shown here is derived from an EMBL/GenBank/DDBJ whole genome shotgun (WGS) entry which is preliminary data.</text>
</comment>
<dbReference type="EMBL" id="BARU01001922">
    <property type="protein sequence ID" value="GAH22205.1"/>
    <property type="molecule type" value="Genomic_DNA"/>
</dbReference>
<keyword evidence="1" id="KW-0812">Transmembrane</keyword>
<evidence type="ECO:0000313" key="2">
    <source>
        <dbReference type="EMBL" id="GAH22205.1"/>
    </source>
</evidence>
<proteinExistence type="predicted"/>